<dbReference type="Pfam" id="PF00386">
    <property type="entry name" value="C1q"/>
    <property type="match status" value="1"/>
</dbReference>
<dbReference type="Gene3D" id="2.60.120.40">
    <property type="match status" value="1"/>
</dbReference>
<gene>
    <name evidence="5" type="ORF">FSP39_013896</name>
</gene>
<evidence type="ECO:0000256" key="1">
    <source>
        <dbReference type="ARBA" id="ARBA00004613"/>
    </source>
</evidence>
<evidence type="ECO:0000256" key="2">
    <source>
        <dbReference type="ARBA" id="ARBA00022525"/>
    </source>
</evidence>
<comment type="subcellular location">
    <subcellularLocation>
        <location evidence="1">Secreted</location>
    </subcellularLocation>
</comment>
<evidence type="ECO:0000313" key="5">
    <source>
        <dbReference type="EMBL" id="KAK3107409.1"/>
    </source>
</evidence>
<dbReference type="SMART" id="SM00110">
    <property type="entry name" value="C1Q"/>
    <property type="match status" value="1"/>
</dbReference>
<sequence>SFYAYSTQTQYLGAQQPIMFDYTETNIGNCFNIQTGRFKAPVRGLYFFSGNIMAEPGHYLHIEVVKNGRRVSSIFAGKSAGTFDNNTGNAVINLLLQAGDEVWIRDQNDQNGVAVVSRTYAMFSGFLISQNV</sequence>
<evidence type="ECO:0000313" key="6">
    <source>
        <dbReference type="Proteomes" id="UP001186944"/>
    </source>
</evidence>
<evidence type="ECO:0000259" key="4">
    <source>
        <dbReference type="PROSITE" id="PS50871"/>
    </source>
</evidence>
<dbReference type="PROSITE" id="PS50871">
    <property type="entry name" value="C1Q"/>
    <property type="match status" value="1"/>
</dbReference>
<accession>A0AA88YL26</accession>
<evidence type="ECO:0000256" key="3">
    <source>
        <dbReference type="ARBA" id="ARBA00022729"/>
    </source>
</evidence>
<comment type="caution">
    <text evidence="5">The sequence shown here is derived from an EMBL/GenBank/DDBJ whole genome shotgun (WGS) entry which is preliminary data.</text>
</comment>
<protein>
    <recommendedName>
        <fullName evidence="4">C1q domain-containing protein</fullName>
    </recommendedName>
</protein>
<reference evidence="5" key="1">
    <citation type="submission" date="2019-08" db="EMBL/GenBank/DDBJ databases">
        <title>The improved chromosome-level genome for the pearl oyster Pinctada fucata martensii using PacBio sequencing and Hi-C.</title>
        <authorList>
            <person name="Zheng Z."/>
        </authorList>
    </citation>
    <scope>NUCLEOTIDE SEQUENCE</scope>
    <source>
        <strain evidence="5">ZZ-2019</strain>
        <tissue evidence="5">Adductor muscle</tissue>
    </source>
</reference>
<dbReference type="PRINTS" id="PR00007">
    <property type="entry name" value="COMPLEMNTC1Q"/>
</dbReference>
<dbReference type="Proteomes" id="UP001186944">
    <property type="component" value="Unassembled WGS sequence"/>
</dbReference>
<dbReference type="PANTHER" id="PTHR22923">
    <property type="entry name" value="CEREBELLIN-RELATED"/>
    <property type="match status" value="1"/>
</dbReference>
<dbReference type="InterPro" id="IPR008983">
    <property type="entry name" value="Tumour_necrosis_fac-like_dom"/>
</dbReference>
<proteinExistence type="predicted"/>
<keyword evidence="6" id="KW-1185">Reference proteome</keyword>
<dbReference type="PANTHER" id="PTHR22923:SF116">
    <property type="entry name" value="C1Q DOMAIN-CONTAINING PROTEIN"/>
    <property type="match status" value="1"/>
</dbReference>
<dbReference type="GO" id="GO:0005576">
    <property type="term" value="C:extracellular region"/>
    <property type="evidence" value="ECO:0007669"/>
    <property type="project" value="UniProtKB-SubCell"/>
</dbReference>
<dbReference type="SUPFAM" id="SSF49842">
    <property type="entry name" value="TNF-like"/>
    <property type="match status" value="1"/>
</dbReference>
<dbReference type="AlphaFoldDB" id="A0AA88YL26"/>
<name>A0AA88YL26_PINIB</name>
<dbReference type="EMBL" id="VSWD01000002">
    <property type="protein sequence ID" value="KAK3107409.1"/>
    <property type="molecule type" value="Genomic_DNA"/>
</dbReference>
<feature type="domain" description="C1q" evidence="4">
    <location>
        <begin position="1"/>
        <end position="132"/>
    </location>
</feature>
<feature type="non-terminal residue" evidence="5">
    <location>
        <position position="1"/>
    </location>
</feature>
<keyword evidence="3" id="KW-0732">Signal</keyword>
<dbReference type="InterPro" id="IPR050822">
    <property type="entry name" value="Cerebellin_Synaptic_Org"/>
</dbReference>
<dbReference type="InterPro" id="IPR001073">
    <property type="entry name" value="C1q_dom"/>
</dbReference>
<organism evidence="5 6">
    <name type="scientific">Pinctada imbricata</name>
    <name type="common">Atlantic pearl-oyster</name>
    <name type="synonym">Pinctada martensii</name>
    <dbReference type="NCBI Taxonomy" id="66713"/>
    <lineage>
        <taxon>Eukaryota</taxon>
        <taxon>Metazoa</taxon>
        <taxon>Spiralia</taxon>
        <taxon>Lophotrochozoa</taxon>
        <taxon>Mollusca</taxon>
        <taxon>Bivalvia</taxon>
        <taxon>Autobranchia</taxon>
        <taxon>Pteriomorphia</taxon>
        <taxon>Pterioida</taxon>
        <taxon>Pterioidea</taxon>
        <taxon>Pteriidae</taxon>
        <taxon>Pinctada</taxon>
    </lineage>
</organism>
<keyword evidence="2" id="KW-0964">Secreted</keyword>